<feature type="region of interest" description="Disordered" evidence="1">
    <location>
        <begin position="1013"/>
        <end position="1103"/>
    </location>
</feature>
<feature type="compositionally biased region" description="Basic and acidic residues" evidence="1">
    <location>
        <begin position="1"/>
        <end position="14"/>
    </location>
</feature>
<dbReference type="InterPro" id="IPR016181">
    <property type="entry name" value="Acyl_CoA_acyltransferase"/>
</dbReference>
<dbReference type="PANTHER" id="PTHR46309:SF1">
    <property type="entry name" value="PHD FINGER PROTEIN 12"/>
    <property type="match status" value="1"/>
</dbReference>
<feature type="compositionally biased region" description="Polar residues" evidence="1">
    <location>
        <begin position="288"/>
        <end position="305"/>
    </location>
</feature>
<feature type="compositionally biased region" description="Basic and acidic residues" evidence="1">
    <location>
        <begin position="306"/>
        <end position="414"/>
    </location>
</feature>
<dbReference type="GO" id="GO:0005634">
    <property type="term" value="C:nucleus"/>
    <property type="evidence" value="ECO:0007669"/>
    <property type="project" value="TreeGrafter"/>
</dbReference>
<feature type="region of interest" description="Disordered" evidence="1">
    <location>
        <begin position="101"/>
        <end position="146"/>
    </location>
</feature>
<dbReference type="GO" id="GO:0006357">
    <property type="term" value="P:regulation of transcription by RNA polymerase II"/>
    <property type="evidence" value="ECO:0007669"/>
    <property type="project" value="TreeGrafter"/>
</dbReference>
<dbReference type="Pfam" id="PF23209">
    <property type="entry name" value="IDM1_C"/>
    <property type="match status" value="1"/>
</dbReference>
<feature type="compositionally biased region" description="Basic and acidic residues" evidence="1">
    <location>
        <begin position="112"/>
        <end position="140"/>
    </location>
</feature>
<dbReference type="InterPro" id="IPR056511">
    <property type="entry name" value="IDM1_C"/>
</dbReference>
<feature type="domain" description="DUF7028" evidence="2">
    <location>
        <begin position="561"/>
        <end position="628"/>
    </location>
</feature>
<feature type="compositionally biased region" description="Basic and acidic residues" evidence="1">
    <location>
        <begin position="251"/>
        <end position="276"/>
    </location>
</feature>
<dbReference type="CDD" id="cd04301">
    <property type="entry name" value="NAT_SF"/>
    <property type="match status" value="1"/>
</dbReference>
<feature type="region of interest" description="Disordered" evidence="1">
    <location>
        <begin position="1"/>
        <end position="26"/>
    </location>
</feature>
<keyword evidence="5" id="KW-1185">Reference proteome</keyword>
<dbReference type="AlphaFoldDB" id="A0A5P1F812"/>
<dbReference type="EMBL" id="CM007383">
    <property type="protein sequence ID" value="ONK74322.1"/>
    <property type="molecule type" value="Genomic_DNA"/>
</dbReference>
<proteinExistence type="predicted"/>
<feature type="domain" description="Increased DNA methylation 1 C-terminal" evidence="3">
    <location>
        <begin position="867"/>
        <end position="1005"/>
    </location>
</feature>
<dbReference type="SUPFAM" id="SSF55729">
    <property type="entry name" value="Acyl-CoA N-acyltransferases (Nat)"/>
    <property type="match status" value="1"/>
</dbReference>
<evidence type="ECO:0000259" key="3">
    <source>
        <dbReference type="Pfam" id="PF23209"/>
    </source>
</evidence>
<dbReference type="GO" id="GO:0003714">
    <property type="term" value="F:transcription corepressor activity"/>
    <property type="evidence" value="ECO:0007669"/>
    <property type="project" value="InterPro"/>
</dbReference>
<dbReference type="InterPro" id="IPR054292">
    <property type="entry name" value="DUF7028"/>
</dbReference>
<gene>
    <name evidence="4" type="ORF">A4U43_C03F5050</name>
</gene>
<dbReference type="PANTHER" id="PTHR46309">
    <property type="entry name" value="PHD FINGER PROTEIN 12"/>
    <property type="match status" value="1"/>
</dbReference>
<dbReference type="Proteomes" id="UP000243459">
    <property type="component" value="Chromosome 3"/>
</dbReference>
<evidence type="ECO:0000313" key="4">
    <source>
        <dbReference type="EMBL" id="ONK74322.1"/>
    </source>
</evidence>
<dbReference type="Pfam" id="PF22970">
    <property type="entry name" value="DUF7028"/>
    <property type="match status" value="1"/>
</dbReference>
<dbReference type="InterPro" id="IPR042163">
    <property type="entry name" value="PHF12"/>
</dbReference>
<sequence>MTSVERKRDLENKRGASRSLSKRRVLESKEKKKRRLILYDSDSDDDEFVVSPRIKTLEADNVDEVKEATKSDLGLEVGKQAEEGFLGSGVRENGGSLVIKEKSSIDGFANNEEAKLEPKSEEREEHNVNESTNEEKKGELNKGLSSDVFEKMEEDVGEKVKNASAIKEKNSIELLPSETDGNASPIKESCTIDQVTSKEDIQVQPETILRSEVVKWEDADEAKKVTDVSAASQNGKCSMVKKKSSINRSNSEQERNIDSEKRTKSKVVKEREETGSKKKLFAFHRADQNGSGSVTRKKSSINQSCSREEIKVEEKKVFRSKFIKEREEARSRKKSNGDHLTSEKEERLERKKILKLEVHKEREGADSARKKSSESSSERKRSRETLDDKISSKKFRSGDVKHRVELEPGDENIKRKNPVAYDDRQRALANEKRMQEDLEKNFEPEAENCRWIERSTARTLRKLKANSSSGDTRIDDVDVSQQKGLGQHGKGSVLRVLPSNKKVGGIEGGHIRREAKEERKNILNHSLLSIERKNEKPISTTKSVKGQLNSGKASAMIKMSTKDEANERRGTVKQRIREQIKGILLDAGWTIDLRPRKGRCYEDAVYVPPTGGAGFWSITKAYDVYVKSCSKKSSQGDQGCKGSTFATIPAELLQMLTRNVVNKRRSREEIEMGERLVARTKGKGNLRIKSSKNNVDGCKARKKRGCALLVRGSNQVGLHIMQLTSTSFVSSFLQMLPPGVWHCANCTCRYCGLVSGAVSKEDGSDAYMLLTCSQCERKYHRECIPEEDFVSVHSNDSDTSFCGKTCRKILWQLHKLLGKKNDLEAGLSWRLIRCLGEDSSRYPCNLPQKTECNSKIVVAFAVMDECFRPIIDQRSGINLVHNVVYNCGSNINRLSYTGFYTFVLEREDEIISVASVRIHGAKLAEMPFIGTRNMYRRQGMCRKLLKGIESALYSLNVEILIIPAIAELMETWTSNFGFEPLELLHRKEVSSTNTLIFPGTGLLYKPIVKKGSTEEHTTSDGGELGESATDNGHVSEAPNKHEEEGAGLVLEKTENSDASSKSQSQTPAFESLASATDVDLSTHPKLDQNDITCEDTLGVHSPKEPKIEIPRVGTLHGNQESTNPVFIAMSDQSAGAAKHDTNVKTSYYSADNSTQHLTSPEVDDGALSVNSESNISSACGIKSYVMPPDTHNHRQHIISKDSALVVNGDSACSEIVTASHVHSSIVKSPKLSYAEDSNGGVDSSVCKSGTPGGALNCCLT</sequence>
<dbReference type="Gramene" id="ONK74322">
    <property type="protein sequence ID" value="ONK74322"/>
    <property type="gene ID" value="A4U43_C03F5050"/>
</dbReference>
<evidence type="ECO:0000256" key="1">
    <source>
        <dbReference type="SAM" id="MobiDB-lite"/>
    </source>
</evidence>
<protein>
    <recommendedName>
        <fullName evidence="6">N-acetyltransferase domain-containing protein</fullName>
    </recommendedName>
</protein>
<organism evidence="4 5">
    <name type="scientific">Asparagus officinalis</name>
    <name type="common">Garden asparagus</name>
    <dbReference type="NCBI Taxonomy" id="4686"/>
    <lineage>
        <taxon>Eukaryota</taxon>
        <taxon>Viridiplantae</taxon>
        <taxon>Streptophyta</taxon>
        <taxon>Embryophyta</taxon>
        <taxon>Tracheophyta</taxon>
        <taxon>Spermatophyta</taxon>
        <taxon>Magnoliopsida</taxon>
        <taxon>Liliopsida</taxon>
        <taxon>Asparagales</taxon>
        <taxon>Asparagaceae</taxon>
        <taxon>Asparagoideae</taxon>
        <taxon>Asparagus</taxon>
    </lineage>
</organism>
<reference evidence="5" key="1">
    <citation type="journal article" date="2017" name="Nat. Commun.">
        <title>The asparagus genome sheds light on the origin and evolution of a young Y chromosome.</title>
        <authorList>
            <person name="Harkess A."/>
            <person name="Zhou J."/>
            <person name="Xu C."/>
            <person name="Bowers J.E."/>
            <person name="Van der Hulst R."/>
            <person name="Ayyampalayam S."/>
            <person name="Mercati F."/>
            <person name="Riccardi P."/>
            <person name="McKain M.R."/>
            <person name="Kakrana A."/>
            <person name="Tang H."/>
            <person name="Ray J."/>
            <person name="Groenendijk J."/>
            <person name="Arikit S."/>
            <person name="Mathioni S.M."/>
            <person name="Nakano M."/>
            <person name="Shan H."/>
            <person name="Telgmann-Rauber A."/>
            <person name="Kanno A."/>
            <person name="Yue Z."/>
            <person name="Chen H."/>
            <person name="Li W."/>
            <person name="Chen Y."/>
            <person name="Xu X."/>
            <person name="Zhang Y."/>
            <person name="Luo S."/>
            <person name="Chen H."/>
            <person name="Gao J."/>
            <person name="Mao Z."/>
            <person name="Pires J.C."/>
            <person name="Luo M."/>
            <person name="Kudrna D."/>
            <person name="Wing R.A."/>
            <person name="Meyers B.C."/>
            <person name="Yi K."/>
            <person name="Kong H."/>
            <person name="Lavrijsen P."/>
            <person name="Sunseri F."/>
            <person name="Falavigna A."/>
            <person name="Ye Y."/>
            <person name="Leebens-Mack J.H."/>
            <person name="Chen G."/>
        </authorList>
    </citation>
    <scope>NUCLEOTIDE SEQUENCE [LARGE SCALE GENOMIC DNA]</scope>
    <source>
        <strain evidence="5">cv. DH0086</strain>
    </source>
</reference>
<accession>A0A5P1F812</accession>
<evidence type="ECO:0008006" key="6">
    <source>
        <dbReference type="Google" id="ProtNLM"/>
    </source>
</evidence>
<name>A0A5P1F812_ASPOF</name>
<feature type="compositionally biased region" description="Polar residues" evidence="1">
    <location>
        <begin position="1056"/>
        <end position="1068"/>
    </location>
</feature>
<evidence type="ECO:0000313" key="5">
    <source>
        <dbReference type="Proteomes" id="UP000243459"/>
    </source>
</evidence>
<evidence type="ECO:0000259" key="2">
    <source>
        <dbReference type="Pfam" id="PF22970"/>
    </source>
</evidence>
<feature type="region of interest" description="Disordered" evidence="1">
    <location>
        <begin position="226"/>
        <end position="419"/>
    </location>
</feature>